<sequence length="238" mass="28364">MKKQKEPKYLQLKEILKKQILSGDFSEGDRFHTQSEIANSFQVSSITAIRALDELKKEGLVERKQGIGTFVARSRREVLVKFSDIELFCPNQENVQVLSITKGNNPYYLEKLNLHKTEYYYQITRLRTAEEKPFIYHQTYLPHDFIKNPNADLQEFQSIYNRFEEDFHIIMTDQAFEETNEICLNIPTKIKKALQLNDFEPSVLQLRTTKNRESNRILEYIETYKHWEYFKFKISSND</sequence>
<dbReference type="InterPro" id="IPR050679">
    <property type="entry name" value="Bact_HTH_transcr_reg"/>
</dbReference>
<reference evidence="5 6" key="1">
    <citation type="submission" date="2017-12" db="EMBL/GenBank/DDBJ databases">
        <authorList>
            <person name="Hurst M.R.H."/>
        </authorList>
    </citation>
    <scope>NUCLEOTIDE SEQUENCE [LARGE SCALE GENOMIC DNA]</scope>
    <source>
        <strain evidence="5 6">TH11417</strain>
    </source>
</reference>
<organism evidence="5 6">
    <name type="scientific">Streptococcus pluranimalium</name>
    <dbReference type="NCBI Taxonomy" id="82348"/>
    <lineage>
        <taxon>Bacteria</taxon>
        <taxon>Bacillati</taxon>
        <taxon>Bacillota</taxon>
        <taxon>Bacilli</taxon>
        <taxon>Lactobacillales</taxon>
        <taxon>Streptococcaceae</taxon>
        <taxon>Streptococcus</taxon>
    </lineage>
</organism>
<evidence type="ECO:0000313" key="5">
    <source>
        <dbReference type="EMBL" id="AUW95816.1"/>
    </source>
</evidence>
<dbReference type="CDD" id="cd07377">
    <property type="entry name" value="WHTH_GntR"/>
    <property type="match status" value="1"/>
</dbReference>
<dbReference type="OrthoDB" id="457376at2"/>
<dbReference type="GeneID" id="98392504"/>
<gene>
    <name evidence="5" type="ORF">C0J00_01085</name>
</gene>
<accession>A0A2L0D1Z5</accession>
<proteinExistence type="predicted"/>
<dbReference type="GO" id="GO:0045892">
    <property type="term" value="P:negative regulation of DNA-templated transcription"/>
    <property type="evidence" value="ECO:0007669"/>
    <property type="project" value="TreeGrafter"/>
</dbReference>
<dbReference type="Gene3D" id="1.10.10.10">
    <property type="entry name" value="Winged helix-like DNA-binding domain superfamily/Winged helix DNA-binding domain"/>
    <property type="match status" value="1"/>
</dbReference>
<dbReference type="SUPFAM" id="SSF64288">
    <property type="entry name" value="Chorismate lyase-like"/>
    <property type="match status" value="1"/>
</dbReference>
<dbReference type="PROSITE" id="PS50949">
    <property type="entry name" value="HTH_GNTR"/>
    <property type="match status" value="1"/>
</dbReference>
<dbReference type="GO" id="GO:0003677">
    <property type="term" value="F:DNA binding"/>
    <property type="evidence" value="ECO:0007669"/>
    <property type="project" value="UniProtKB-KW"/>
</dbReference>
<evidence type="ECO:0000313" key="6">
    <source>
        <dbReference type="Proteomes" id="UP000238956"/>
    </source>
</evidence>
<dbReference type="Pfam" id="PF00392">
    <property type="entry name" value="GntR"/>
    <property type="match status" value="1"/>
</dbReference>
<dbReference type="Proteomes" id="UP000238956">
    <property type="component" value="Chromosome"/>
</dbReference>
<dbReference type="PANTHER" id="PTHR44846">
    <property type="entry name" value="MANNOSYL-D-GLYCERATE TRANSPORT/METABOLISM SYSTEM REPRESSOR MNGR-RELATED"/>
    <property type="match status" value="1"/>
</dbReference>
<evidence type="ECO:0000259" key="4">
    <source>
        <dbReference type="PROSITE" id="PS50949"/>
    </source>
</evidence>
<dbReference type="InterPro" id="IPR011663">
    <property type="entry name" value="UTRA"/>
</dbReference>
<dbReference type="InterPro" id="IPR000524">
    <property type="entry name" value="Tscrpt_reg_HTH_GntR"/>
</dbReference>
<feature type="domain" description="HTH gntR-type" evidence="4">
    <location>
        <begin position="6"/>
        <end position="74"/>
    </location>
</feature>
<dbReference type="Gene3D" id="3.40.1410.10">
    <property type="entry name" value="Chorismate lyase-like"/>
    <property type="match status" value="1"/>
</dbReference>
<evidence type="ECO:0000256" key="2">
    <source>
        <dbReference type="ARBA" id="ARBA00023125"/>
    </source>
</evidence>
<dbReference type="AlphaFoldDB" id="A0A2L0D1Z5"/>
<dbReference type="InterPro" id="IPR036390">
    <property type="entry name" value="WH_DNA-bd_sf"/>
</dbReference>
<evidence type="ECO:0000256" key="3">
    <source>
        <dbReference type="ARBA" id="ARBA00023163"/>
    </source>
</evidence>
<keyword evidence="2" id="KW-0238">DNA-binding</keyword>
<dbReference type="RefSeq" id="WP_104967158.1">
    <property type="nucleotide sequence ID" value="NZ_CP025536.1"/>
</dbReference>
<dbReference type="SMART" id="SM00345">
    <property type="entry name" value="HTH_GNTR"/>
    <property type="match status" value="1"/>
</dbReference>
<keyword evidence="1" id="KW-0805">Transcription regulation</keyword>
<name>A0A2L0D1Z5_9STRE</name>
<dbReference type="EMBL" id="CP025536">
    <property type="protein sequence ID" value="AUW95816.1"/>
    <property type="molecule type" value="Genomic_DNA"/>
</dbReference>
<dbReference type="PANTHER" id="PTHR44846:SF17">
    <property type="entry name" value="GNTR-FAMILY TRANSCRIPTIONAL REGULATOR"/>
    <property type="match status" value="1"/>
</dbReference>
<dbReference type="GO" id="GO:0003700">
    <property type="term" value="F:DNA-binding transcription factor activity"/>
    <property type="evidence" value="ECO:0007669"/>
    <property type="project" value="InterPro"/>
</dbReference>
<dbReference type="KEGG" id="splr:C0J00_01085"/>
<reference evidence="5 6" key="2">
    <citation type="submission" date="2018-02" db="EMBL/GenBank/DDBJ databases">
        <title>Whole genome sequencing analysis of Streptococcus pluranimalium isolated from cattle infected mastitis in China.</title>
        <authorList>
            <person name="Zhang J.-R."/>
            <person name="Hu G.-Z."/>
        </authorList>
    </citation>
    <scope>NUCLEOTIDE SEQUENCE [LARGE SCALE GENOMIC DNA]</scope>
    <source>
        <strain evidence="5 6">TH11417</strain>
    </source>
</reference>
<keyword evidence="3" id="KW-0804">Transcription</keyword>
<dbReference type="SUPFAM" id="SSF46785">
    <property type="entry name" value="Winged helix' DNA-binding domain"/>
    <property type="match status" value="1"/>
</dbReference>
<dbReference type="Pfam" id="PF07702">
    <property type="entry name" value="UTRA"/>
    <property type="match status" value="1"/>
</dbReference>
<dbReference type="SMART" id="SM00866">
    <property type="entry name" value="UTRA"/>
    <property type="match status" value="1"/>
</dbReference>
<keyword evidence="6" id="KW-1185">Reference proteome</keyword>
<dbReference type="InterPro" id="IPR036388">
    <property type="entry name" value="WH-like_DNA-bd_sf"/>
</dbReference>
<dbReference type="InterPro" id="IPR028978">
    <property type="entry name" value="Chorismate_lyase_/UTRA_dom_sf"/>
</dbReference>
<evidence type="ECO:0000256" key="1">
    <source>
        <dbReference type="ARBA" id="ARBA00023015"/>
    </source>
</evidence>
<protein>
    <submittedName>
        <fullName evidence="5">GntR family transcriptional regulator</fullName>
    </submittedName>
</protein>